<dbReference type="CDD" id="cd06222">
    <property type="entry name" value="RNase_H_like"/>
    <property type="match status" value="1"/>
</dbReference>
<dbReference type="GO" id="GO:0004523">
    <property type="term" value="F:RNA-DNA hybrid ribonuclease activity"/>
    <property type="evidence" value="ECO:0007669"/>
    <property type="project" value="InterPro"/>
</dbReference>
<reference evidence="2" key="1">
    <citation type="submission" date="2019-12" db="EMBL/GenBank/DDBJ databases">
        <title>Genome sequencing and annotation of Brassica cretica.</title>
        <authorList>
            <person name="Studholme D.J."/>
            <person name="Sarris P.F."/>
        </authorList>
    </citation>
    <scope>NUCLEOTIDE SEQUENCE</scope>
    <source>
        <strain evidence="2">PFS-102/07</strain>
        <tissue evidence="2">Leaf</tissue>
    </source>
</reference>
<dbReference type="PANTHER" id="PTHR47074:SF53">
    <property type="entry name" value="REVERSE TRANSCRIPTASE-LIKE PROTEIN"/>
    <property type="match status" value="1"/>
</dbReference>
<evidence type="ECO:0000259" key="1">
    <source>
        <dbReference type="Pfam" id="PF13456"/>
    </source>
</evidence>
<feature type="domain" description="RNase H type-1" evidence="1">
    <location>
        <begin position="8"/>
        <end position="83"/>
    </location>
</feature>
<sequence length="103" mass="11595">MEGMVKCNVNSKWRNSSSLSGGAWITRNQQGNVLHHTREAFTPSPNRLTAELRCIIWALQSVRDLGFQNVVIGVDNQDVINTLYPMLPLGHATKPFSHYCRSL</sequence>
<organism evidence="2">
    <name type="scientific">Brassica cretica</name>
    <name type="common">Mustard</name>
    <dbReference type="NCBI Taxonomy" id="69181"/>
    <lineage>
        <taxon>Eukaryota</taxon>
        <taxon>Viridiplantae</taxon>
        <taxon>Streptophyta</taxon>
        <taxon>Embryophyta</taxon>
        <taxon>Tracheophyta</taxon>
        <taxon>Spermatophyta</taxon>
        <taxon>Magnoliopsida</taxon>
        <taxon>eudicotyledons</taxon>
        <taxon>Gunneridae</taxon>
        <taxon>Pentapetalae</taxon>
        <taxon>rosids</taxon>
        <taxon>malvids</taxon>
        <taxon>Brassicales</taxon>
        <taxon>Brassicaceae</taxon>
        <taxon>Brassiceae</taxon>
        <taxon>Brassica</taxon>
    </lineage>
</organism>
<protein>
    <recommendedName>
        <fullName evidence="1">RNase H type-1 domain-containing protein</fullName>
    </recommendedName>
</protein>
<comment type="caution">
    <text evidence="2">The sequence shown here is derived from an EMBL/GenBank/DDBJ whole genome shotgun (WGS) entry which is preliminary data.</text>
</comment>
<dbReference type="AlphaFoldDB" id="A0A8S9MBW3"/>
<dbReference type="InterPro" id="IPR036397">
    <property type="entry name" value="RNaseH_sf"/>
</dbReference>
<dbReference type="Gene3D" id="3.30.420.10">
    <property type="entry name" value="Ribonuclease H-like superfamily/Ribonuclease H"/>
    <property type="match status" value="1"/>
</dbReference>
<name>A0A8S9MBW3_BRACR</name>
<accession>A0A8S9MBW3</accession>
<evidence type="ECO:0000313" key="2">
    <source>
        <dbReference type="EMBL" id="KAF2616067.1"/>
    </source>
</evidence>
<dbReference type="Pfam" id="PF13456">
    <property type="entry name" value="RVT_3"/>
    <property type="match status" value="1"/>
</dbReference>
<dbReference type="InterPro" id="IPR012337">
    <property type="entry name" value="RNaseH-like_sf"/>
</dbReference>
<dbReference type="InterPro" id="IPR002156">
    <property type="entry name" value="RNaseH_domain"/>
</dbReference>
<dbReference type="SUPFAM" id="SSF53098">
    <property type="entry name" value="Ribonuclease H-like"/>
    <property type="match status" value="1"/>
</dbReference>
<dbReference type="InterPro" id="IPR052929">
    <property type="entry name" value="RNase_H-like_EbsB-rel"/>
</dbReference>
<dbReference type="GO" id="GO:0003676">
    <property type="term" value="F:nucleic acid binding"/>
    <property type="evidence" value="ECO:0007669"/>
    <property type="project" value="InterPro"/>
</dbReference>
<dbReference type="EMBL" id="QGKY02000089">
    <property type="protein sequence ID" value="KAF2616067.1"/>
    <property type="molecule type" value="Genomic_DNA"/>
</dbReference>
<gene>
    <name evidence="2" type="ORF">F2Q70_00011581</name>
</gene>
<proteinExistence type="predicted"/>
<dbReference type="InterPro" id="IPR044730">
    <property type="entry name" value="RNase_H-like_dom_plant"/>
</dbReference>
<dbReference type="PANTHER" id="PTHR47074">
    <property type="entry name" value="BNAC02G40300D PROTEIN"/>
    <property type="match status" value="1"/>
</dbReference>